<dbReference type="InterPro" id="IPR011704">
    <property type="entry name" value="ATPase_dyneun-rel_AAA"/>
</dbReference>
<feature type="domain" description="ATPase dynein-related AAA" evidence="1">
    <location>
        <begin position="446"/>
        <end position="595"/>
    </location>
</feature>
<dbReference type="InterPro" id="IPR027417">
    <property type="entry name" value="P-loop_NTPase"/>
</dbReference>
<proteinExistence type="predicted"/>
<evidence type="ECO:0000313" key="3">
    <source>
        <dbReference type="Proteomes" id="UP000277570"/>
    </source>
</evidence>
<dbReference type="Gene3D" id="3.40.50.300">
    <property type="entry name" value="P-loop containing nucleotide triphosphate hydrolases"/>
    <property type="match status" value="1"/>
</dbReference>
<organism evidence="2 3">
    <name type="scientific">Clostridium carnis</name>
    <dbReference type="NCBI Taxonomy" id="1530"/>
    <lineage>
        <taxon>Bacteria</taxon>
        <taxon>Bacillati</taxon>
        <taxon>Bacillota</taxon>
        <taxon>Clostridia</taxon>
        <taxon>Eubacteriales</taxon>
        <taxon>Clostridiaceae</taxon>
        <taxon>Clostridium</taxon>
    </lineage>
</organism>
<dbReference type="RefSeq" id="WP_125149777.1">
    <property type="nucleotide sequence ID" value="NZ_UYIN01000021.1"/>
</dbReference>
<accession>A0ABY6SZY9</accession>
<protein>
    <submittedName>
        <fullName evidence="2">McrB domain-containing protein</fullName>
        <ecNumber evidence="2">3.1.21.-</ecNumber>
    </submittedName>
</protein>
<dbReference type="Pfam" id="PF07728">
    <property type="entry name" value="AAA_5"/>
    <property type="match status" value="1"/>
</dbReference>
<dbReference type="GO" id="GO:0016787">
    <property type="term" value="F:hydrolase activity"/>
    <property type="evidence" value="ECO:0007669"/>
    <property type="project" value="UniProtKB-KW"/>
</dbReference>
<keyword evidence="3" id="KW-1185">Reference proteome</keyword>
<comment type="caution">
    <text evidence="2">The sequence shown here is derived from an EMBL/GenBank/DDBJ whole genome shotgun (WGS) entry which is preliminary data.</text>
</comment>
<dbReference type="SUPFAM" id="SSF52540">
    <property type="entry name" value="P-loop containing nucleoside triphosphate hydrolases"/>
    <property type="match status" value="1"/>
</dbReference>
<dbReference type="EMBL" id="UYIN01000021">
    <property type="protein sequence ID" value="VDG73849.1"/>
    <property type="molecule type" value="Genomic_DNA"/>
</dbReference>
<reference evidence="2 3" key="1">
    <citation type="submission" date="2018-11" db="EMBL/GenBank/DDBJ databases">
        <authorList>
            <consortium name="Pathogen Informatics"/>
        </authorList>
    </citation>
    <scope>NUCLEOTIDE SEQUENCE [LARGE SCALE GENOMIC DNA]</scope>
    <source>
        <strain evidence="2 3">NCTC10913</strain>
    </source>
</reference>
<evidence type="ECO:0000259" key="1">
    <source>
        <dbReference type="Pfam" id="PF07728"/>
    </source>
</evidence>
<keyword evidence="2" id="KW-0378">Hydrolase</keyword>
<dbReference type="Proteomes" id="UP000277570">
    <property type="component" value="Unassembled WGS sequence"/>
</dbReference>
<gene>
    <name evidence="2" type="primary">mcrB</name>
    <name evidence="2" type="ORF">NCTC10913_04227</name>
</gene>
<name>A0ABY6SZY9_9CLOT</name>
<sequence>MNNQTEINYNTIDFNKVFNYIYKYNGKHYTKPENTNSLEERNEMTNLQTEGKEAREMLIKIAEECKKVYPYYKKIDCSQWINQGQNVNHYLWAELRKEGKEEYQSSMSLFIEKNSDEYRLRVSLEVHDTKCKKDDYEKHNRLLQLSIDNKDLKYYVGGSLPNELVISNLTGLELQEEIRQGKYKKVQICTVMSWEEVKSSDTEKTMDFIIKSMKELEPYYDKAVEDSKVGDNMEKERNDSWSKIETEDTNVIARKTVDYSTFTKGTTIPTRYHNSFLEYLSSLVEKGKNKAIKLVINNKTFEAAIRQPNFKDRDSIVFQIVYKKKLLDYLIKEFNTSYEYIMEHKDSNSKKQVNVPDEFKEYMDFYKGEEKDTFIIKLIKANKNENLENPDEIEDFKETEENEIISDFNTNEVIDYIYDFIKNEGFSYEKTLIKNLYISLKTKPFVILSGISGTGKSKIIELFAKALGATAENKRFNLIPVKPDWSDSTDLLGFRNIEGNFNPGIITEICYNAMLHYEHPYFICLDEMNLARVEYYFSDILSLMETRRFNEDKEIITNYLLKEEAIGKDNEAISKYGDVYIPQNVYIIGTVNMDETTFPFSKKVLDRANTIEFNKVDLNYSFDDVFTENNIEPKNYHNEFLKSEFLKIKDCIEYKDIAKDIIDKLININNILEKYNYHFGYRVRDEIIFYMIYADKYELLNTDEAFDICIVQKILPKISGSSDDVKDVLIDLFEEFNLGYKFDNRDYIENGELKKLEDLIAAKTENTEQLQIDNKTFKCIYKSSSLKLIYMIRRFIRDGFTTFWQ</sequence>
<dbReference type="EC" id="3.1.21.-" evidence="2"/>
<evidence type="ECO:0000313" key="2">
    <source>
        <dbReference type="EMBL" id="VDG73849.1"/>
    </source>
</evidence>